<evidence type="ECO:0000259" key="11">
    <source>
        <dbReference type="PROSITE" id="PS50113"/>
    </source>
</evidence>
<dbReference type="Gene3D" id="1.10.287.130">
    <property type="match status" value="1"/>
</dbReference>
<evidence type="ECO:0000256" key="2">
    <source>
        <dbReference type="ARBA" id="ARBA00004236"/>
    </source>
</evidence>
<dbReference type="SMART" id="SM00387">
    <property type="entry name" value="HATPase_c"/>
    <property type="match status" value="1"/>
</dbReference>
<dbReference type="Gene3D" id="3.30.450.20">
    <property type="entry name" value="PAS domain"/>
    <property type="match status" value="1"/>
</dbReference>
<dbReference type="EC" id="2.7.13.3" evidence="3"/>
<evidence type="ECO:0000313" key="13">
    <source>
        <dbReference type="Proteomes" id="UP001197247"/>
    </source>
</evidence>
<comment type="subcellular location">
    <subcellularLocation>
        <location evidence="2">Cell membrane</location>
    </subcellularLocation>
</comment>
<evidence type="ECO:0000259" key="10">
    <source>
        <dbReference type="PROSITE" id="PS50110"/>
    </source>
</evidence>
<dbReference type="InterPro" id="IPR003661">
    <property type="entry name" value="HisK_dim/P_dom"/>
</dbReference>
<evidence type="ECO:0000313" key="12">
    <source>
        <dbReference type="EMBL" id="MBT0770514.1"/>
    </source>
</evidence>
<feature type="domain" description="Response regulatory" evidence="10">
    <location>
        <begin position="6"/>
        <end position="121"/>
    </location>
</feature>
<dbReference type="Gene3D" id="3.30.565.10">
    <property type="entry name" value="Histidine kinase-like ATPase, C-terminal domain"/>
    <property type="match status" value="1"/>
</dbReference>
<sequence>MPSPLRLLIVEDRPDDAELLLLELKRAGYEPIWTRAETPEEFVSGLGEQPDIVLCDYSLPSMTAPDALRMLTELQIDIPLIVVSGIMDEDTCVNSLRLGATDYLLKDRLVRLAPAIEHALAGRRLAAQARTIDQERRETAEILRGVVDHAPAAICVRDANGRSLLTNAEFDRLRPTASAARPAVLDRRKLTSVEQACLDGADKVEGEEIWSVDGEDRTFLVVRYPVVDGTGRRFAIGAIYVDISRQKQVEEELRELDRLKGEFVATVSHELRTPLTSITGYAEMLLAGDDDPSHRRMIQVIDRNSRRLLTLVEDLLTLSKVDSGVAARMDEEVDLTDLVGTAAGVLGPAMESQGVELDVRVPVGLPCLIGNRSQLERVLLNLLSNAVKFSTAGGTVTVSASVPDVTRPAVEIQVTDTGIGIPTEEQDQLFTRFFRTEQARRQAIQGTGLGLAVVRQIVEAHHGTIGVRSAADEGATFIVSLPAINLVPAPLRL</sequence>
<evidence type="ECO:0000256" key="5">
    <source>
        <dbReference type="ARBA" id="ARBA00022679"/>
    </source>
</evidence>
<keyword evidence="7" id="KW-0902">Two-component regulatory system</keyword>
<dbReference type="SUPFAM" id="SSF52172">
    <property type="entry name" value="CheY-like"/>
    <property type="match status" value="1"/>
</dbReference>
<organism evidence="12 13">
    <name type="scientific">Kineosporia corallincola</name>
    <dbReference type="NCBI Taxonomy" id="2835133"/>
    <lineage>
        <taxon>Bacteria</taxon>
        <taxon>Bacillati</taxon>
        <taxon>Actinomycetota</taxon>
        <taxon>Actinomycetes</taxon>
        <taxon>Kineosporiales</taxon>
        <taxon>Kineosporiaceae</taxon>
        <taxon>Kineosporia</taxon>
    </lineage>
</organism>
<feature type="modified residue" description="4-aspartylphosphate" evidence="8">
    <location>
        <position position="56"/>
    </location>
</feature>
<evidence type="ECO:0000256" key="1">
    <source>
        <dbReference type="ARBA" id="ARBA00000085"/>
    </source>
</evidence>
<gene>
    <name evidence="12" type="ORF">KIH74_16335</name>
</gene>
<dbReference type="InterPro" id="IPR004358">
    <property type="entry name" value="Sig_transdc_His_kin-like_C"/>
</dbReference>
<dbReference type="PROSITE" id="PS50113">
    <property type="entry name" value="PAC"/>
    <property type="match status" value="1"/>
</dbReference>
<evidence type="ECO:0000256" key="8">
    <source>
        <dbReference type="PROSITE-ProRule" id="PRU00169"/>
    </source>
</evidence>
<reference evidence="12 13" key="1">
    <citation type="submission" date="2021-05" db="EMBL/GenBank/DDBJ databases">
        <title>Kineosporia and Streptomyces sp. nov. two new marine actinobacteria isolated from Coral.</title>
        <authorList>
            <person name="Buangrab K."/>
            <person name="Sutthacheep M."/>
            <person name="Yeemin T."/>
            <person name="Harunari E."/>
            <person name="Igarashi Y."/>
            <person name="Kanchanasin P."/>
            <person name="Tanasupawat S."/>
            <person name="Phongsopitanun W."/>
        </authorList>
    </citation>
    <scope>NUCLEOTIDE SEQUENCE [LARGE SCALE GENOMIC DNA]</scope>
    <source>
        <strain evidence="12 13">J2-2</strain>
    </source>
</reference>
<keyword evidence="4 8" id="KW-0597">Phosphoprotein</keyword>
<name>A0ABS5TLM9_9ACTN</name>
<dbReference type="SUPFAM" id="SSF55785">
    <property type="entry name" value="PYP-like sensor domain (PAS domain)"/>
    <property type="match status" value="1"/>
</dbReference>
<feature type="domain" description="PAC" evidence="11">
    <location>
        <begin position="202"/>
        <end position="255"/>
    </location>
</feature>
<proteinExistence type="predicted"/>
<dbReference type="InterPro" id="IPR005467">
    <property type="entry name" value="His_kinase_dom"/>
</dbReference>
<dbReference type="SUPFAM" id="SSF47384">
    <property type="entry name" value="Homodimeric domain of signal transducing histidine kinase"/>
    <property type="match status" value="1"/>
</dbReference>
<dbReference type="InterPro" id="IPR036097">
    <property type="entry name" value="HisK_dim/P_sf"/>
</dbReference>
<dbReference type="PANTHER" id="PTHR43047:SF72">
    <property type="entry name" value="OSMOSENSING HISTIDINE PROTEIN KINASE SLN1"/>
    <property type="match status" value="1"/>
</dbReference>
<dbReference type="InterPro" id="IPR001789">
    <property type="entry name" value="Sig_transdc_resp-reg_receiver"/>
</dbReference>
<feature type="domain" description="Histidine kinase" evidence="9">
    <location>
        <begin position="266"/>
        <end position="485"/>
    </location>
</feature>
<evidence type="ECO:0000259" key="9">
    <source>
        <dbReference type="PROSITE" id="PS50109"/>
    </source>
</evidence>
<dbReference type="RefSeq" id="WP_214156803.1">
    <property type="nucleotide sequence ID" value="NZ_JAHBAY010000006.1"/>
</dbReference>
<protein>
    <recommendedName>
        <fullName evidence="3">histidine kinase</fullName>
        <ecNumber evidence="3">2.7.13.3</ecNumber>
    </recommendedName>
</protein>
<dbReference type="CDD" id="cd00082">
    <property type="entry name" value="HisKA"/>
    <property type="match status" value="1"/>
</dbReference>
<dbReference type="Pfam" id="PF02518">
    <property type="entry name" value="HATPase_c"/>
    <property type="match status" value="1"/>
</dbReference>
<keyword evidence="6" id="KW-0418">Kinase</keyword>
<evidence type="ECO:0000256" key="4">
    <source>
        <dbReference type="ARBA" id="ARBA00022553"/>
    </source>
</evidence>
<dbReference type="InterPro" id="IPR036890">
    <property type="entry name" value="HATPase_C_sf"/>
</dbReference>
<evidence type="ECO:0000256" key="7">
    <source>
        <dbReference type="ARBA" id="ARBA00023012"/>
    </source>
</evidence>
<comment type="caution">
    <text evidence="12">The sequence shown here is derived from an EMBL/GenBank/DDBJ whole genome shotgun (WGS) entry which is preliminary data.</text>
</comment>
<dbReference type="PRINTS" id="PR00344">
    <property type="entry name" value="BCTRLSENSOR"/>
</dbReference>
<evidence type="ECO:0000256" key="3">
    <source>
        <dbReference type="ARBA" id="ARBA00012438"/>
    </source>
</evidence>
<dbReference type="Proteomes" id="UP001197247">
    <property type="component" value="Unassembled WGS sequence"/>
</dbReference>
<dbReference type="EMBL" id="JAHBAY010000006">
    <property type="protein sequence ID" value="MBT0770514.1"/>
    <property type="molecule type" value="Genomic_DNA"/>
</dbReference>
<dbReference type="PANTHER" id="PTHR43047">
    <property type="entry name" value="TWO-COMPONENT HISTIDINE PROTEIN KINASE"/>
    <property type="match status" value="1"/>
</dbReference>
<dbReference type="CDD" id="cd00156">
    <property type="entry name" value="REC"/>
    <property type="match status" value="1"/>
</dbReference>
<dbReference type="PROSITE" id="PS50110">
    <property type="entry name" value="RESPONSE_REGULATORY"/>
    <property type="match status" value="1"/>
</dbReference>
<keyword evidence="5" id="KW-0808">Transferase</keyword>
<dbReference type="Pfam" id="PF00072">
    <property type="entry name" value="Response_reg"/>
    <property type="match status" value="1"/>
</dbReference>
<dbReference type="SUPFAM" id="SSF55874">
    <property type="entry name" value="ATPase domain of HSP90 chaperone/DNA topoisomerase II/histidine kinase"/>
    <property type="match status" value="1"/>
</dbReference>
<evidence type="ECO:0000256" key="6">
    <source>
        <dbReference type="ARBA" id="ARBA00022777"/>
    </source>
</evidence>
<comment type="catalytic activity">
    <reaction evidence="1">
        <text>ATP + protein L-histidine = ADP + protein N-phospho-L-histidine.</text>
        <dbReference type="EC" id="2.7.13.3"/>
    </reaction>
</comment>
<dbReference type="SMART" id="SM00388">
    <property type="entry name" value="HisKA"/>
    <property type="match status" value="1"/>
</dbReference>
<dbReference type="Pfam" id="PF00512">
    <property type="entry name" value="HisKA"/>
    <property type="match status" value="1"/>
</dbReference>
<dbReference type="Gene3D" id="3.40.50.2300">
    <property type="match status" value="1"/>
</dbReference>
<dbReference type="InterPro" id="IPR000700">
    <property type="entry name" value="PAS-assoc_C"/>
</dbReference>
<dbReference type="InterPro" id="IPR003594">
    <property type="entry name" value="HATPase_dom"/>
</dbReference>
<dbReference type="InterPro" id="IPR011006">
    <property type="entry name" value="CheY-like_superfamily"/>
</dbReference>
<keyword evidence="13" id="KW-1185">Reference proteome</keyword>
<dbReference type="PROSITE" id="PS50109">
    <property type="entry name" value="HIS_KIN"/>
    <property type="match status" value="1"/>
</dbReference>
<dbReference type="InterPro" id="IPR035965">
    <property type="entry name" value="PAS-like_dom_sf"/>
</dbReference>
<accession>A0ABS5TLM9</accession>
<dbReference type="SMART" id="SM00448">
    <property type="entry name" value="REC"/>
    <property type="match status" value="1"/>
</dbReference>